<dbReference type="PANTHER" id="PTHR21716:SF4">
    <property type="entry name" value="TRANSMEMBRANE PROTEIN 245"/>
    <property type="match status" value="1"/>
</dbReference>
<gene>
    <name evidence="7" type="ORF">FD145_512</name>
</gene>
<evidence type="ECO:0000256" key="5">
    <source>
        <dbReference type="ARBA" id="ARBA00023136"/>
    </source>
</evidence>
<reference evidence="7 8" key="1">
    <citation type="submission" date="2019-12" db="EMBL/GenBank/DDBJ databases">
        <authorList>
            <person name="Wolfe R."/>
            <person name="Danczak R."/>
            <person name="Wilkins M."/>
        </authorList>
    </citation>
    <scope>NUCLEOTIDE SEQUENCE [LARGE SCALE GENOMIC DNA]</scope>
    <source>
        <strain evidence="7">X2_MaxBin.013</strain>
    </source>
</reference>
<dbReference type="EMBL" id="WPAF01000006">
    <property type="protein sequence ID" value="KAF0134681.1"/>
    <property type="molecule type" value="Genomic_DNA"/>
</dbReference>
<keyword evidence="4 6" id="KW-1133">Transmembrane helix</keyword>
<comment type="caution">
    <text evidence="7">The sequence shown here is derived from an EMBL/GenBank/DDBJ whole genome shotgun (WGS) entry which is preliminary data.</text>
</comment>
<evidence type="ECO:0000256" key="2">
    <source>
        <dbReference type="ARBA" id="ARBA00009773"/>
    </source>
</evidence>
<sequence length="346" mass="38970">MDKNKETAYKKIIASVAVVVISVLAFLIMRPFIVAILSAAALSYIFYPFYLMILNKFKKSAFMPLKTLAAMLTCFVIILIVLIPTAIMTSILTYELRNGYLFLQELIKSPEWTLPSIPHNALPFKITQENLKGPVIEVFSQLLTWLQKVVKSIPNYILNIFVTVFSTYYFLKHGKDLYEFFKSVIPFSNERYKQIIERFDDISRGMIVGQIVVGIVQGILAWLGFWFLGVSNPVLLGFLTAVISIIPLLGAAIVWVPVDIYLFITGYFTGDYFRAIALLIYGTLVISLIDNILKPKIVGENAKIHPLIILFGILGGIQLFGLPGILIGPLVLTLFDLVIEIYRESL</sequence>
<keyword evidence="3 6" id="KW-0812">Transmembrane</keyword>
<feature type="transmembrane region" description="Helical" evidence="6">
    <location>
        <begin position="271"/>
        <end position="289"/>
    </location>
</feature>
<dbReference type="PANTHER" id="PTHR21716">
    <property type="entry name" value="TRANSMEMBRANE PROTEIN"/>
    <property type="match status" value="1"/>
</dbReference>
<keyword evidence="5 6" id="KW-0472">Membrane</keyword>
<comment type="subcellular location">
    <subcellularLocation>
        <location evidence="1">Membrane</location>
        <topology evidence="1">Multi-pass membrane protein</topology>
    </subcellularLocation>
</comment>
<protein>
    <submittedName>
        <fullName evidence="7">Permease</fullName>
    </submittedName>
</protein>
<evidence type="ECO:0000256" key="1">
    <source>
        <dbReference type="ARBA" id="ARBA00004141"/>
    </source>
</evidence>
<dbReference type="Pfam" id="PF01594">
    <property type="entry name" value="AI-2E_transport"/>
    <property type="match status" value="1"/>
</dbReference>
<evidence type="ECO:0000256" key="6">
    <source>
        <dbReference type="SAM" id="Phobius"/>
    </source>
</evidence>
<evidence type="ECO:0000256" key="4">
    <source>
        <dbReference type="ARBA" id="ARBA00022989"/>
    </source>
</evidence>
<evidence type="ECO:0000313" key="7">
    <source>
        <dbReference type="EMBL" id="KAF0134681.1"/>
    </source>
</evidence>
<feature type="transmembrane region" description="Helical" evidence="6">
    <location>
        <begin position="207"/>
        <end position="228"/>
    </location>
</feature>
<name>A0A833L1N7_UNCSA</name>
<accession>A0A833L1N7</accession>
<feature type="transmembrane region" description="Helical" evidence="6">
    <location>
        <begin position="234"/>
        <end position="264"/>
    </location>
</feature>
<dbReference type="GO" id="GO:0016020">
    <property type="term" value="C:membrane"/>
    <property type="evidence" value="ECO:0007669"/>
    <property type="project" value="UniProtKB-SubCell"/>
</dbReference>
<feature type="transmembrane region" description="Helical" evidence="6">
    <location>
        <begin position="67"/>
        <end position="92"/>
    </location>
</feature>
<dbReference type="AlphaFoldDB" id="A0A833L1N7"/>
<dbReference type="Proteomes" id="UP000488506">
    <property type="component" value="Unassembled WGS sequence"/>
</dbReference>
<organism evidence="7 8">
    <name type="scientific">Candidatus Saganbacteria bacterium</name>
    <dbReference type="NCBI Taxonomy" id="2575572"/>
    <lineage>
        <taxon>Bacteria</taxon>
        <taxon>Bacillati</taxon>
        <taxon>Saganbacteria</taxon>
    </lineage>
</organism>
<feature type="transmembrane region" description="Helical" evidence="6">
    <location>
        <begin position="309"/>
        <end position="339"/>
    </location>
</feature>
<feature type="transmembrane region" description="Helical" evidence="6">
    <location>
        <begin position="35"/>
        <end position="55"/>
    </location>
</feature>
<proteinExistence type="inferred from homology"/>
<feature type="transmembrane region" description="Helical" evidence="6">
    <location>
        <begin position="12"/>
        <end position="29"/>
    </location>
</feature>
<dbReference type="InterPro" id="IPR002549">
    <property type="entry name" value="AI-2E-like"/>
</dbReference>
<comment type="similarity">
    <text evidence="2">Belongs to the autoinducer-2 exporter (AI-2E) (TC 2.A.86) family.</text>
</comment>
<evidence type="ECO:0000313" key="8">
    <source>
        <dbReference type="Proteomes" id="UP000488506"/>
    </source>
</evidence>
<evidence type="ECO:0000256" key="3">
    <source>
        <dbReference type="ARBA" id="ARBA00022692"/>
    </source>
</evidence>